<dbReference type="Proteomes" id="UP000444960">
    <property type="component" value="Unassembled WGS sequence"/>
</dbReference>
<dbReference type="OrthoDB" id="3779334at2"/>
<protein>
    <submittedName>
        <fullName evidence="2">Cyclase</fullName>
    </submittedName>
</protein>
<comment type="caution">
    <text evidence="2">The sequence shown here is derived from an EMBL/GenBank/DDBJ whole genome shotgun (WGS) entry which is preliminary data.</text>
</comment>
<keyword evidence="3" id="KW-1185">Reference proteome</keyword>
<dbReference type="EMBL" id="BJOV01000002">
    <property type="protein sequence ID" value="GEE00240.1"/>
    <property type="molecule type" value="Genomic_DNA"/>
</dbReference>
<dbReference type="InterPro" id="IPR023393">
    <property type="entry name" value="START-like_dom_sf"/>
</dbReference>
<evidence type="ECO:0000313" key="2">
    <source>
        <dbReference type="EMBL" id="GEE04169.1"/>
    </source>
</evidence>
<reference evidence="3" key="1">
    <citation type="submission" date="2019-06" db="EMBL/GenBank/DDBJ databases">
        <title>Gordonia isolated from sludge of a wastewater treatment plant.</title>
        <authorList>
            <person name="Tamura T."/>
            <person name="Aoyama K."/>
            <person name="Kang Y."/>
            <person name="Saito S."/>
            <person name="Akiyama N."/>
            <person name="Yazawa K."/>
            <person name="Gonoi T."/>
            <person name="Mikami Y."/>
        </authorList>
    </citation>
    <scope>NUCLEOTIDE SEQUENCE [LARGE SCALE GENOMIC DNA]</scope>
    <source>
        <strain evidence="3">NBRC 107696</strain>
    </source>
</reference>
<dbReference type="CDD" id="cd07812">
    <property type="entry name" value="SRPBCC"/>
    <property type="match status" value="1"/>
</dbReference>
<evidence type="ECO:0000313" key="3">
    <source>
        <dbReference type="Proteomes" id="UP000444960"/>
    </source>
</evidence>
<name>A0A7I9VFL8_9ACTN</name>
<gene>
    <name evidence="1" type="ORF">nbrc107696_06860</name>
    <name evidence="2" type="ORF">nbrc107696_46150</name>
</gene>
<dbReference type="SUPFAM" id="SSF55961">
    <property type="entry name" value="Bet v1-like"/>
    <property type="match status" value="1"/>
</dbReference>
<evidence type="ECO:0000313" key="1">
    <source>
        <dbReference type="EMBL" id="GEE00240.1"/>
    </source>
</evidence>
<dbReference type="RefSeq" id="WP_161894164.1">
    <property type="nucleotide sequence ID" value="NZ_BJOV01000002.1"/>
</dbReference>
<dbReference type="EMBL" id="BJOV01000008">
    <property type="protein sequence ID" value="GEE04169.1"/>
    <property type="molecule type" value="Genomic_DNA"/>
</dbReference>
<dbReference type="Pfam" id="PF10604">
    <property type="entry name" value="Polyketide_cyc2"/>
    <property type="match status" value="1"/>
</dbReference>
<dbReference type="InterPro" id="IPR019587">
    <property type="entry name" value="Polyketide_cyclase/dehydratase"/>
</dbReference>
<accession>A0A7I9VFL8</accession>
<sequence>MRYSDGPTLELSTVVEGATPEQVWDLITDITLPVKVSPELQSVEWLDGADAVVPGARFVGSNVNPALGSWSTTAVVAEVDPGRRWVWNIEGFEPGHVMATWAFEVEPSSKGAVLRQWARMGPSPSGLSIAISRMPEKEARIVSRRLEEWRVGIQANLDYVNRTLGG</sequence>
<dbReference type="AlphaFoldDB" id="A0A7I9VFL8"/>
<organism evidence="2 3">
    <name type="scientific">Gordonia spumicola</name>
    <dbReference type="NCBI Taxonomy" id="589161"/>
    <lineage>
        <taxon>Bacteria</taxon>
        <taxon>Bacillati</taxon>
        <taxon>Actinomycetota</taxon>
        <taxon>Actinomycetes</taxon>
        <taxon>Mycobacteriales</taxon>
        <taxon>Gordoniaceae</taxon>
        <taxon>Gordonia</taxon>
    </lineage>
</organism>
<proteinExistence type="predicted"/>
<reference evidence="2" key="2">
    <citation type="journal article" date="2020" name="Int. J. Syst. Evol. Microbiol.">
        <title>Gordonia crocea sp. nov. and Gordonia spumicola sp. nov. isolated from sludge of a wastewater treatment plant.</title>
        <authorList>
            <person name="Tamura T."/>
            <person name="Saito S."/>
            <person name="Hamada M."/>
            <person name="Kang Y."/>
            <person name="Hoshino Y."/>
            <person name="Gonoi T."/>
            <person name="Mikami Y."/>
            <person name="Yaguchi T."/>
        </authorList>
    </citation>
    <scope>NUCLEOTIDE SEQUENCE</scope>
    <source>
        <strain evidence="2">NBRC 107696</strain>
    </source>
</reference>
<dbReference type="Gene3D" id="3.30.530.20">
    <property type="match status" value="1"/>
</dbReference>